<dbReference type="AlphaFoldDB" id="A0A3N4LW93"/>
<protein>
    <recommendedName>
        <fullName evidence="4">Crinkler effector protein N-terminal domain-containing protein</fullName>
    </recommendedName>
</protein>
<sequence length="107" mass="12050">MSAPVLLMCLVYDQPFARVFDIENERGKHVSALKWLIKAAKQNEFDHIDANILDFYQAEIPITDDETPQNPDLSNNTKLQGGKKVSTVFQVDPREGVVHIIIKVSGK</sequence>
<dbReference type="GO" id="GO:0005576">
    <property type="term" value="C:extracellular region"/>
    <property type="evidence" value="ECO:0007669"/>
    <property type="project" value="UniProtKB-SubCell"/>
</dbReference>
<evidence type="ECO:0000256" key="2">
    <source>
        <dbReference type="ARBA" id="ARBA00004613"/>
    </source>
</evidence>
<dbReference type="Pfam" id="PF20147">
    <property type="entry name" value="Crinkler"/>
    <property type="match status" value="1"/>
</dbReference>
<dbReference type="InParanoid" id="A0A3N4LW93"/>
<dbReference type="OrthoDB" id="3168051at2759"/>
<dbReference type="GO" id="GO:0043657">
    <property type="term" value="C:host cell"/>
    <property type="evidence" value="ECO:0007669"/>
    <property type="project" value="UniProtKB-SubCell"/>
</dbReference>
<organism evidence="5 6">
    <name type="scientific">Terfezia boudieri ATCC MYA-4762</name>
    <dbReference type="NCBI Taxonomy" id="1051890"/>
    <lineage>
        <taxon>Eukaryota</taxon>
        <taxon>Fungi</taxon>
        <taxon>Dikarya</taxon>
        <taxon>Ascomycota</taxon>
        <taxon>Pezizomycotina</taxon>
        <taxon>Pezizomycetes</taxon>
        <taxon>Pezizales</taxon>
        <taxon>Pezizaceae</taxon>
        <taxon>Terfezia</taxon>
    </lineage>
</organism>
<evidence type="ECO:0000256" key="3">
    <source>
        <dbReference type="ARBA" id="ARBA00022525"/>
    </source>
</evidence>
<dbReference type="InterPro" id="IPR045379">
    <property type="entry name" value="Crinkler_N"/>
</dbReference>
<evidence type="ECO:0000313" key="6">
    <source>
        <dbReference type="Proteomes" id="UP000267821"/>
    </source>
</evidence>
<evidence type="ECO:0000256" key="1">
    <source>
        <dbReference type="ARBA" id="ARBA00004340"/>
    </source>
</evidence>
<evidence type="ECO:0000313" key="5">
    <source>
        <dbReference type="EMBL" id="RPB25958.1"/>
    </source>
</evidence>
<reference evidence="5 6" key="1">
    <citation type="journal article" date="2018" name="Nat. Ecol. Evol.">
        <title>Pezizomycetes genomes reveal the molecular basis of ectomycorrhizal truffle lifestyle.</title>
        <authorList>
            <person name="Murat C."/>
            <person name="Payen T."/>
            <person name="Noel B."/>
            <person name="Kuo A."/>
            <person name="Morin E."/>
            <person name="Chen J."/>
            <person name="Kohler A."/>
            <person name="Krizsan K."/>
            <person name="Balestrini R."/>
            <person name="Da Silva C."/>
            <person name="Montanini B."/>
            <person name="Hainaut M."/>
            <person name="Levati E."/>
            <person name="Barry K.W."/>
            <person name="Belfiori B."/>
            <person name="Cichocki N."/>
            <person name="Clum A."/>
            <person name="Dockter R.B."/>
            <person name="Fauchery L."/>
            <person name="Guy J."/>
            <person name="Iotti M."/>
            <person name="Le Tacon F."/>
            <person name="Lindquist E.A."/>
            <person name="Lipzen A."/>
            <person name="Malagnac F."/>
            <person name="Mello A."/>
            <person name="Molinier V."/>
            <person name="Miyauchi S."/>
            <person name="Poulain J."/>
            <person name="Riccioni C."/>
            <person name="Rubini A."/>
            <person name="Sitrit Y."/>
            <person name="Splivallo R."/>
            <person name="Traeger S."/>
            <person name="Wang M."/>
            <person name="Zifcakova L."/>
            <person name="Wipf D."/>
            <person name="Zambonelli A."/>
            <person name="Paolocci F."/>
            <person name="Nowrousian M."/>
            <person name="Ottonello S."/>
            <person name="Baldrian P."/>
            <person name="Spatafora J.W."/>
            <person name="Henrissat B."/>
            <person name="Nagy L.G."/>
            <person name="Aury J.M."/>
            <person name="Wincker P."/>
            <person name="Grigoriev I.V."/>
            <person name="Bonfante P."/>
            <person name="Martin F.M."/>
        </authorList>
    </citation>
    <scope>NUCLEOTIDE SEQUENCE [LARGE SCALE GENOMIC DNA]</scope>
    <source>
        <strain evidence="5 6">ATCC MYA-4762</strain>
    </source>
</reference>
<proteinExistence type="predicted"/>
<dbReference type="Proteomes" id="UP000267821">
    <property type="component" value="Unassembled WGS sequence"/>
</dbReference>
<evidence type="ECO:0000259" key="4">
    <source>
        <dbReference type="Pfam" id="PF20147"/>
    </source>
</evidence>
<feature type="domain" description="Crinkler effector protein N-terminal" evidence="4">
    <location>
        <begin position="7"/>
        <end position="103"/>
    </location>
</feature>
<gene>
    <name evidence="5" type="ORF">L211DRAFT_67161</name>
</gene>
<keyword evidence="6" id="KW-1185">Reference proteome</keyword>
<name>A0A3N4LW93_9PEZI</name>
<comment type="subcellular location">
    <subcellularLocation>
        <location evidence="1">Host cell</location>
    </subcellularLocation>
    <subcellularLocation>
        <location evidence="2">Secreted</location>
    </subcellularLocation>
</comment>
<keyword evidence="3" id="KW-0964">Secreted</keyword>
<accession>A0A3N4LW93</accession>
<dbReference type="EMBL" id="ML121536">
    <property type="protein sequence ID" value="RPB25958.1"/>
    <property type="molecule type" value="Genomic_DNA"/>
</dbReference>